<evidence type="ECO:0000256" key="4">
    <source>
        <dbReference type="ARBA" id="ARBA00022630"/>
    </source>
</evidence>
<evidence type="ECO:0000256" key="3">
    <source>
        <dbReference type="ARBA" id="ARBA00006105"/>
    </source>
</evidence>
<comment type="caution">
    <text evidence="13">The sequence shown here is derived from an EMBL/GenBank/DDBJ whole genome shotgun (WGS) entry which is preliminary data.</text>
</comment>
<evidence type="ECO:0000256" key="7">
    <source>
        <dbReference type="ARBA" id="ARBA00023027"/>
    </source>
</evidence>
<feature type="binding site" evidence="10">
    <location>
        <position position="129"/>
    </location>
    <ligand>
        <name>FAD</name>
        <dbReference type="ChEBI" id="CHEBI:57692"/>
    </ligand>
</feature>
<evidence type="ECO:0000256" key="11">
    <source>
        <dbReference type="RuleBase" id="RU361226"/>
    </source>
</evidence>
<dbReference type="InterPro" id="IPR001834">
    <property type="entry name" value="CBR-like"/>
</dbReference>
<dbReference type="PANTHER" id="PTHR19370:SF171">
    <property type="entry name" value="NADH-CYTOCHROME B5 REDUCTASE 2"/>
    <property type="match status" value="1"/>
</dbReference>
<evidence type="ECO:0000256" key="10">
    <source>
        <dbReference type="PIRSR" id="PIRSR601834-1"/>
    </source>
</evidence>
<dbReference type="InterPro" id="IPR017927">
    <property type="entry name" value="FAD-bd_FR_type"/>
</dbReference>
<feature type="domain" description="FAD-binding FR-type" evidence="12">
    <location>
        <begin position="68"/>
        <end position="178"/>
    </location>
</feature>
<organism evidence="13 14">
    <name type="scientific">Absidia repens</name>
    <dbReference type="NCBI Taxonomy" id="90262"/>
    <lineage>
        <taxon>Eukaryota</taxon>
        <taxon>Fungi</taxon>
        <taxon>Fungi incertae sedis</taxon>
        <taxon>Mucoromycota</taxon>
        <taxon>Mucoromycotina</taxon>
        <taxon>Mucoromycetes</taxon>
        <taxon>Mucorales</taxon>
        <taxon>Cunninghamellaceae</taxon>
        <taxon>Absidia</taxon>
    </lineage>
</organism>
<proteinExistence type="inferred from homology"/>
<evidence type="ECO:0000313" key="14">
    <source>
        <dbReference type="Proteomes" id="UP000193560"/>
    </source>
</evidence>
<evidence type="ECO:0000256" key="5">
    <source>
        <dbReference type="ARBA" id="ARBA00022827"/>
    </source>
</evidence>
<comment type="catalytic activity">
    <reaction evidence="9 11">
        <text>2 Fe(III)-[cytochrome b5] + NADH = 2 Fe(II)-[cytochrome b5] + NAD(+) + H(+)</text>
        <dbReference type="Rhea" id="RHEA:46680"/>
        <dbReference type="Rhea" id="RHEA-COMP:10438"/>
        <dbReference type="Rhea" id="RHEA-COMP:10439"/>
        <dbReference type="ChEBI" id="CHEBI:15378"/>
        <dbReference type="ChEBI" id="CHEBI:29033"/>
        <dbReference type="ChEBI" id="CHEBI:29034"/>
        <dbReference type="ChEBI" id="CHEBI:57540"/>
        <dbReference type="ChEBI" id="CHEBI:57945"/>
        <dbReference type="EC" id="1.6.2.2"/>
    </reaction>
</comment>
<dbReference type="PANTHER" id="PTHR19370">
    <property type="entry name" value="NADH-CYTOCHROME B5 REDUCTASE"/>
    <property type="match status" value="1"/>
</dbReference>
<feature type="binding site" evidence="10">
    <location>
        <position position="146"/>
    </location>
    <ligand>
        <name>FAD</name>
        <dbReference type="ChEBI" id="CHEBI:57692"/>
    </ligand>
</feature>
<dbReference type="CDD" id="cd06183">
    <property type="entry name" value="cyt_b5_reduct_like"/>
    <property type="match status" value="1"/>
</dbReference>
<comment type="subcellular location">
    <subcellularLocation>
        <location evidence="2">Mitochondrion outer membrane</location>
        <topology evidence="2">Single-pass membrane protein</topology>
    </subcellularLocation>
</comment>
<dbReference type="SUPFAM" id="SSF52343">
    <property type="entry name" value="Ferredoxin reductase-like, C-terminal NADP-linked domain"/>
    <property type="match status" value="1"/>
</dbReference>
<feature type="binding site" evidence="10">
    <location>
        <position position="144"/>
    </location>
    <ligand>
        <name>FAD</name>
        <dbReference type="ChEBI" id="CHEBI:57692"/>
    </ligand>
</feature>
<reference evidence="13 14" key="1">
    <citation type="submission" date="2016-07" db="EMBL/GenBank/DDBJ databases">
        <title>Pervasive Adenine N6-methylation of Active Genes in Fungi.</title>
        <authorList>
            <consortium name="DOE Joint Genome Institute"/>
            <person name="Mondo S.J."/>
            <person name="Dannebaum R.O."/>
            <person name="Kuo R.C."/>
            <person name="Labutti K."/>
            <person name="Haridas S."/>
            <person name="Kuo A."/>
            <person name="Salamov A."/>
            <person name="Ahrendt S.R."/>
            <person name="Lipzen A."/>
            <person name="Sullivan W."/>
            <person name="Andreopoulos W.B."/>
            <person name="Clum A."/>
            <person name="Lindquist E."/>
            <person name="Daum C."/>
            <person name="Ramamoorthy G.K."/>
            <person name="Gryganskyi A."/>
            <person name="Culley D."/>
            <person name="Magnuson J.K."/>
            <person name="James T.Y."/>
            <person name="O'Malley M.A."/>
            <person name="Stajich J.E."/>
            <person name="Spatafora J.W."/>
            <person name="Visel A."/>
            <person name="Grigoriev I.V."/>
        </authorList>
    </citation>
    <scope>NUCLEOTIDE SEQUENCE [LARGE SCALE GENOMIC DNA]</scope>
    <source>
        <strain evidence="13 14">NRRL 1336</strain>
    </source>
</reference>
<evidence type="ECO:0000313" key="13">
    <source>
        <dbReference type="EMBL" id="ORZ04770.1"/>
    </source>
</evidence>
<accession>A0A1X2HXP6</accession>
<dbReference type="PRINTS" id="PR00371">
    <property type="entry name" value="FPNCR"/>
</dbReference>
<dbReference type="Gene3D" id="2.40.30.10">
    <property type="entry name" value="Translation factors"/>
    <property type="match status" value="1"/>
</dbReference>
<dbReference type="EMBL" id="MCGE01000048">
    <property type="protein sequence ID" value="ORZ04770.1"/>
    <property type="molecule type" value="Genomic_DNA"/>
</dbReference>
<comment type="similarity">
    <text evidence="3 11">Belongs to the flavoprotein pyridine nucleotide cytochrome reductase family.</text>
</comment>
<keyword evidence="7 11" id="KW-0520">NAD</keyword>
<dbReference type="EC" id="1.6.2.2" evidence="11"/>
<dbReference type="STRING" id="90262.A0A1X2HXP6"/>
<keyword evidence="5 10" id="KW-0274">FAD</keyword>
<dbReference type="Pfam" id="PF00175">
    <property type="entry name" value="NAD_binding_1"/>
    <property type="match status" value="1"/>
</dbReference>
<dbReference type="Gene3D" id="3.40.50.80">
    <property type="entry name" value="Nucleotide-binding domain of ferredoxin-NADP reductase (FNR) module"/>
    <property type="match status" value="1"/>
</dbReference>
<dbReference type="InterPro" id="IPR001433">
    <property type="entry name" value="OxRdtase_FAD/NAD-bd"/>
</dbReference>
<sequence length="322" mass="36154">MLTGPQYIRYYSTKKPLYTSINGRPALYGLSGVAILGIGSLCVNRHHHAEALSSSSSAGKEGKAFNSYGFISLKLRETQDINHNVKRFRFDLPNEDQVTGLTVSSFVLIRLTKPGTEDKFWPSYVFRPYTPVSMEDDVGFLDLIVKKYDSGGASEQIHNLKPGENVQFFGKPISFRKYEPNKVDSISMIAAGSGITPMVQLLRKIMENPDDQTKVHLLYCNSTEQDILLRDQLMQLEQAHGNQFKVTYCLSRPDNSWNGERGRITAEMIKRYLPEASTNTEVYICGPDGFTNLIKGKKGFFGRGKKGLLEQLGYETGQVHAF</sequence>
<dbReference type="GO" id="GO:0090524">
    <property type="term" value="F:cytochrome-b5 reductase activity, acting on NADH"/>
    <property type="evidence" value="ECO:0007669"/>
    <property type="project" value="UniProtKB-EC"/>
</dbReference>
<evidence type="ECO:0000256" key="2">
    <source>
        <dbReference type="ARBA" id="ARBA00004572"/>
    </source>
</evidence>
<keyword evidence="4 10" id="KW-0285">Flavoprotein</keyword>
<keyword evidence="6 11" id="KW-0560">Oxidoreductase</keyword>
<dbReference type="AlphaFoldDB" id="A0A1X2HXP6"/>
<dbReference type="InterPro" id="IPR039261">
    <property type="entry name" value="FNR_nucleotide-bd"/>
</dbReference>
<feature type="binding site" evidence="10">
    <location>
        <position position="196"/>
    </location>
    <ligand>
        <name>FAD</name>
        <dbReference type="ChEBI" id="CHEBI:57692"/>
    </ligand>
</feature>
<dbReference type="Proteomes" id="UP000193560">
    <property type="component" value="Unassembled WGS sequence"/>
</dbReference>
<evidence type="ECO:0000256" key="6">
    <source>
        <dbReference type="ARBA" id="ARBA00023002"/>
    </source>
</evidence>
<name>A0A1X2HXP6_9FUNG</name>
<dbReference type="PRINTS" id="PR00406">
    <property type="entry name" value="CYTB5RDTASE"/>
</dbReference>
<feature type="binding site" evidence="10">
    <location>
        <position position="154"/>
    </location>
    <ligand>
        <name>FAD</name>
        <dbReference type="ChEBI" id="CHEBI:57692"/>
    </ligand>
</feature>
<dbReference type="OrthoDB" id="432685at2759"/>
<dbReference type="InterPro" id="IPR017938">
    <property type="entry name" value="Riboflavin_synthase-like_b-brl"/>
</dbReference>
<keyword evidence="8" id="KW-0496">Mitochondrion</keyword>
<dbReference type="Pfam" id="PF00970">
    <property type="entry name" value="FAD_binding_6"/>
    <property type="match status" value="1"/>
</dbReference>
<comment type="cofactor">
    <cofactor evidence="1 10 11">
        <name>FAD</name>
        <dbReference type="ChEBI" id="CHEBI:57692"/>
    </cofactor>
</comment>
<keyword evidence="14" id="KW-1185">Reference proteome</keyword>
<evidence type="ECO:0000259" key="12">
    <source>
        <dbReference type="PROSITE" id="PS51384"/>
    </source>
</evidence>
<dbReference type="PROSITE" id="PS51384">
    <property type="entry name" value="FAD_FR"/>
    <property type="match status" value="1"/>
</dbReference>
<evidence type="ECO:0000256" key="8">
    <source>
        <dbReference type="ARBA" id="ARBA00023128"/>
    </source>
</evidence>
<evidence type="ECO:0000256" key="9">
    <source>
        <dbReference type="ARBA" id="ARBA00047682"/>
    </source>
</evidence>
<dbReference type="InterPro" id="IPR001709">
    <property type="entry name" value="Flavoprot_Pyr_Nucl_cyt_Rdtase"/>
</dbReference>
<gene>
    <name evidence="13" type="ORF">BCR42DRAFT_463511</name>
</gene>
<protein>
    <recommendedName>
        <fullName evidence="11">NADH-cytochrome b5 reductase</fullName>
        <ecNumber evidence="11">1.6.2.2</ecNumber>
    </recommendedName>
</protein>
<dbReference type="GO" id="GO:0005741">
    <property type="term" value="C:mitochondrial outer membrane"/>
    <property type="evidence" value="ECO:0007669"/>
    <property type="project" value="UniProtKB-SubCell"/>
</dbReference>
<evidence type="ECO:0000256" key="1">
    <source>
        <dbReference type="ARBA" id="ARBA00001974"/>
    </source>
</evidence>
<feature type="binding site" evidence="10">
    <location>
        <position position="127"/>
    </location>
    <ligand>
        <name>FAD</name>
        <dbReference type="ChEBI" id="CHEBI:57692"/>
    </ligand>
</feature>
<feature type="binding site" evidence="10">
    <location>
        <position position="128"/>
    </location>
    <ligand>
        <name>FAD</name>
        <dbReference type="ChEBI" id="CHEBI:57692"/>
    </ligand>
</feature>
<dbReference type="FunFam" id="3.40.50.80:FF:000009">
    <property type="entry name" value="NADH-cytochrome b5 reductase"/>
    <property type="match status" value="1"/>
</dbReference>
<dbReference type="SUPFAM" id="SSF63380">
    <property type="entry name" value="Riboflavin synthase domain-like"/>
    <property type="match status" value="1"/>
</dbReference>
<dbReference type="InterPro" id="IPR008333">
    <property type="entry name" value="Cbr1-like_FAD-bd_dom"/>
</dbReference>